<name>A0ACB7S9H9_HYAAI</name>
<accession>A0ACB7S9H9</accession>
<gene>
    <name evidence="1" type="ORF">HPB50_026130</name>
</gene>
<protein>
    <submittedName>
        <fullName evidence="1">Uncharacterized protein</fullName>
    </submittedName>
</protein>
<proteinExistence type="predicted"/>
<evidence type="ECO:0000313" key="1">
    <source>
        <dbReference type="EMBL" id="KAH6931621.1"/>
    </source>
</evidence>
<organism evidence="1 2">
    <name type="scientific">Hyalomma asiaticum</name>
    <name type="common">Tick</name>
    <dbReference type="NCBI Taxonomy" id="266040"/>
    <lineage>
        <taxon>Eukaryota</taxon>
        <taxon>Metazoa</taxon>
        <taxon>Ecdysozoa</taxon>
        <taxon>Arthropoda</taxon>
        <taxon>Chelicerata</taxon>
        <taxon>Arachnida</taxon>
        <taxon>Acari</taxon>
        <taxon>Parasitiformes</taxon>
        <taxon>Ixodida</taxon>
        <taxon>Ixodoidea</taxon>
        <taxon>Ixodidae</taxon>
        <taxon>Hyalomminae</taxon>
        <taxon>Hyalomma</taxon>
    </lineage>
</organism>
<dbReference type="EMBL" id="CM023485">
    <property type="protein sequence ID" value="KAH6931621.1"/>
    <property type="molecule type" value="Genomic_DNA"/>
</dbReference>
<sequence length="140" mass="15335">MVMGEVRSGFEFAGAPLSAVPAHAATAMHAQRYIVPRILSHASYSYRSSTQHDSSLSVYTEDEPFQEHQIGCPREGERENERGATPSGAPRYTTIAQSLVNDKADKLEREAGRTITEDSGLRVTNLSQIKSFAMSFLGSK</sequence>
<keyword evidence="2" id="KW-1185">Reference proteome</keyword>
<dbReference type="Proteomes" id="UP000821845">
    <property type="component" value="Chromosome 5"/>
</dbReference>
<evidence type="ECO:0000313" key="2">
    <source>
        <dbReference type="Proteomes" id="UP000821845"/>
    </source>
</evidence>
<reference evidence="1" key="1">
    <citation type="submission" date="2020-05" db="EMBL/GenBank/DDBJ databases">
        <title>Large-scale comparative analyses of tick genomes elucidate their genetic diversity and vector capacities.</title>
        <authorList>
            <person name="Jia N."/>
            <person name="Wang J."/>
            <person name="Shi W."/>
            <person name="Du L."/>
            <person name="Sun Y."/>
            <person name="Zhan W."/>
            <person name="Jiang J."/>
            <person name="Wang Q."/>
            <person name="Zhang B."/>
            <person name="Ji P."/>
            <person name="Sakyi L.B."/>
            <person name="Cui X."/>
            <person name="Yuan T."/>
            <person name="Jiang B."/>
            <person name="Yang W."/>
            <person name="Lam T.T.-Y."/>
            <person name="Chang Q."/>
            <person name="Ding S."/>
            <person name="Wang X."/>
            <person name="Zhu J."/>
            <person name="Ruan X."/>
            <person name="Zhao L."/>
            <person name="Wei J."/>
            <person name="Que T."/>
            <person name="Du C."/>
            <person name="Cheng J."/>
            <person name="Dai P."/>
            <person name="Han X."/>
            <person name="Huang E."/>
            <person name="Gao Y."/>
            <person name="Liu J."/>
            <person name="Shao H."/>
            <person name="Ye R."/>
            <person name="Li L."/>
            <person name="Wei W."/>
            <person name="Wang X."/>
            <person name="Wang C."/>
            <person name="Yang T."/>
            <person name="Huo Q."/>
            <person name="Li W."/>
            <person name="Guo W."/>
            <person name="Chen H."/>
            <person name="Zhou L."/>
            <person name="Ni X."/>
            <person name="Tian J."/>
            <person name="Zhou Y."/>
            <person name="Sheng Y."/>
            <person name="Liu T."/>
            <person name="Pan Y."/>
            <person name="Xia L."/>
            <person name="Li J."/>
            <person name="Zhao F."/>
            <person name="Cao W."/>
        </authorList>
    </citation>
    <scope>NUCLEOTIDE SEQUENCE</scope>
    <source>
        <strain evidence="1">Hyas-2018</strain>
    </source>
</reference>
<comment type="caution">
    <text evidence="1">The sequence shown here is derived from an EMBL/GenBank/DDBJ whole genome shotgun (WGS) entry which is preliminary data.</text>
</comment>